<comment type="caution">
    <text evidence="4">The sequence shown here is derived from an EMBL/GenBank/DDBJ whole genome shotgun (WGS) entry which is preliminary data.</text>
</comment>
<sequence length="244" mass="26986">MQVYRPFPAPKAITFDLDDTLYDNRPVIRRAEQAMYDWLASEHPVTNGMGTARWQALKQAVAQVDPMLRHDVTQWRFEYLKIGLMQFGYSLAKAEQAAQVGVAHVLAVRNQVDVPAETHRVLQALAARVPLVAITNGNVDVEKIGLAPYFSAVFMAGRDGMAKPEPALFVQAARHLALPVEVILHVGDHPVTDVGGAVLNGFRACWFNDQARQWGDDARAQWQPDVEITALAQLLPLLDGDNGK</sequence>
<reference evidence="4 5" key="1">
    <citation type="submission" date="2015-05" db="EMBL/GenBank/DDBJ databases">
        <title>Photobacterium galathea sp. nov.</title>
        <authorList>
            <person name="Machado H."/>
            <person name="Gram L."/>
        </authorList>
    </citation>
    <scope>NUCLEOTIDE SEQUENCE [LARGE SCALE GENOMIC DNA]</scope>
    <source>
        <strain evidence="4 5">DSM 25995</strain>
    </source>
</reference>
<keyword evidence="5" id="KW-1185">Reference proteome</keyword>
<comment type="cofactor">
    <cofactor evidence="1">
        <name>Mg(2+)</name>
        <dbReference type="ChEBI" id="CHEBI:18420"/>
    </cofactor>
</comment>
<dbReference type="SFLD" id="SFLDS00003">
    <property type="entry name" value="Haloacid_Dehalogenase"/>
    <property type="match status" value="1"/>
</dbReference>
<dbReference type="NCBIfam" id="NF008018">
    <property type="entry name" value="PRK10748.1"/>
    <property type="match status" value="1"/>
</dbReference>
<dbReference type="SUPFAM" id="SSF56784">
    <property type="entry name" value="HAD-like"/>
    <property type="match status" value="1"/>
</dbReference>
<dbReference type="Proteomes" id="UP000036426">
    <property type="component" value="Unassembled WGS sequence"/>
</dbReference>
<evidence type="ECO:0000256" key="3">
    <source>
        <dbReference type="ARBA" id="ARBA00022842"/>
    </source>
</evidence>
<evidence type="ECO:0000313" key="4">
    <source>
        <dbReference type="EMBL" id="KLV01351.1"/>
    </source>
</evidence>
<evidence type="ECO:0000256" key="1">
    <source>
        <dbReference type="ARBA" id="ARBA00001946"/>
    </source>
</evidence>
<dbReference type="NCBIfam" id="TIGR01549">
    <property type="entry name" value="HAD-SF-IA-v1"/>
    <property type="match status" value="1"/>
</dbReference>
<dbReference type="GO" id="GO:0016787">
    <property type="term" value="F:hydrolase activity"/>
    <property type="evidence" value="ECO:0007669"/>
    <property type="project" value="UniProtKB-KW"/>
</dbReference>
<keyword evidence="3" id="KW-0460">Magnesium</keyword>
<accession>A0A0J1GP15</accession>
<keyword evidence="2" id="KW-0378">Hydrolase</keyword>
<evidence type="ECO:0000313" key="5">
    <source>
        <dbReference type="Proteomes" id="UP000036426"/>
    </source>
</evidence>
<protein>
    <submittedName>
        <fullName evidence="4">2-haloalkanoic acid dehalogenase</fullName>
    </submittedName>
</protein>
<dbReference type="Gene3D" id="3.40.50.1000">
    <property type="entry name" value="HAD superfamily/HAD-like"/>
    <property type="match status" value="1"/>
</dbReference>
<dbReference type="InterPro" id="IPR023214">
    <property type="entry name" value="HAD_sf"/>
</dbReference>
<dbReference type="InterPro" id="IPR036412">
    <property type="entry name" value="HAD-like_sf"/>
</dbReference>
<dbReference type="InterPro" id="IPR006439">
    <property type="entry name" value="HAD-SF_hydro_IA"/>
</dbReference>
<dbReference type="PATRIC" id="fig|754436.4.peg.1722"/>
<dbReference type="OrthoDB" id="367448at2"/>
<name>A0A0J1GP15_9GAMM</name>
<dbReference type="PANTHER" id="PTHR46470">
    <property type="entry name" value="N-ACYLNEURAMINATE-9-PHOSPHATASE"/>
    <property type="match status" value="1"/>
</dbReference>
<dbReference type="Gene3D" id="1.20.120.1600">
    <property type="match status" value="1"/>
</dbReference>
<dbReference type="SFLD" id="SFLDG01129">
    <property type="entry name" value="C1.5:_HAD__Beta-PGM__Phosphata"/>
    <property type="match status" value="1"/>
</dbReference>
<dbReference type="RefSeq" id="WP_047873902.1">
    <property type="nucleotide sequence ID" value="NZ_BMYC01000021.1"/>
</dbReference>
<dbReference type="Pfam" id="PF00702">
    <property type="entry name" value="Hydrolase"/>
    <property type="match status" value="1"/>
</dbReference>
<gene>
    <name evidence="4" type="ORF">ABT58_08140</name>
</gene>
<dbReference type="EMBL" id="LDOV01000015">
    <property type="protein sequence ID" value="KLV01351.1"/>
    <property type="molecule type" value="Genomic_DNA"/>
</dbReference>
<evidence type="ECO:0000256" key="2">
    <source>
        <dbReference type="ARBA" id="ARBA00022801"/>
    </source>
</evidence>
<dbReference type="PANTHER" id="PTHR46470:SF4">
    <property type="entry name" value="5-AMINO-6-(5-PHOSPHO-D-RIBITYLAMINO)URACIL PHOSPHATASE YIGB"/>
    <property type="match status" value="1"/>
</dbReference>
<organism evidence="4 5">
    <name type="scientific">Photobacterium aphoticum</name>
    <dbReference type="NCBI Taxonomy" id="754436"/>
    <lineage>
        <taxon>Bacteria</taxon>
        <taxon>Pseudomonadati</taxon>
        <taxon>Pseudomonadota</taxon>
        <taxon>Gammaproteobacteria</taxon>
        <taxon>Vibrionales</taxon>
        <taxon>Vibrionaceae</taxon>
        <taxon>Photobacterium</taxon>
    </lineage>
</organism>
<proteinExistence type="predicted"/>
<dbReference type="InterPro" id="IPR051400">
    <property type="entry name" value="HAD-like_hydrolase"/>
</dbReference>
<dbReference type="AlphaFoldDB" id="A0A0J1GP15"/>
<dbReference type="GO" id="GO:0009231">
    <property type="term" value="P:riboflavin biosynthetic process"/>
    <property type="evidence" value="ECO:0007669"/>
    <property type="project" value="TreeGrafter"/>
</dbReference>